<keyword evidence="1" id="KW-0808">Transferase</keyword>
<gene>
    <name evidence="1" type="ORF">B1A_21015</name>
</gene>
<dbReference type="Gene3D" id="3.40.50.170">
    <property type="entry name" value="Formyl transferase, N-terminal domain"/>
    <property type="match status" value="1"/>
</dbReference>
<dbReference type="GO" id="GO:0016740">
    <property type="term" value="F:transferase activity"/>
    <property type="evidence" value="ECO:0007669"/>
    <property type="project" value="UniProtKB-KW"/>
</dbReference>
<protein>
    <submittedName>
        <fullName evidence="1">Phosphoribosylglycinamide formyltransferase</fullName>
    </submittedName>
</protein>
<evidence type="ECO:0000313" key="1">
    <source>
        <dbReference type="EMBL" id="EQD28761.1"/>
    </source>
</evidence>
<accession>T0Y0Z0</accession>
<comment type="caution">
    <text evidence="1">The sequence shown here is derived from an EMBL/GenBank/DDBJ whole genome shotgun (WGS) entry which is preliminary data.</text>
</comment>
<dbReference type="EMBL" id="AUZX01015521">
    <property type="protein sequence ID" value="EQD28761.1"/>
    <property type="molecule type" value="Genomic_DNA"/>
</dbReference>
<organism evidence="1">
    <name type="scientific">mine drainage metagenome</name>
    <dbReference type="NCBI Taxonomy" id="410659"/>
    <lineage>
        <taxon>unclassified sequences</taxon>
        <taxon>metagenomes</taxon>
        <taxon>ecological metagenomes</taxon>
    </lineage>
</organism>
<feature type="non-terminal residue" evidence="1">
    <location>
        <position position="1"/>
    </location>
</feature>
<name>T0Y0Z0_9ZZZZ</name>
<proteinExistence type="predicted"/>
<dbReference type="AlphaFoldDB" id="T0Y0Z0"/>
<reference evidence="1" key="2">
    <citation type="journal article" date="2014" name="ISME J.">
        <title>Microbial stratification in low pH oxic and suboxic macroscopic growths along an acid mine drainage.</title>
        <authorList>
            <person name="Mendez-Garcia C."/>
            <person name="Mesa V."/>
            <person name="Sprenger R.R."/>
            <person name="Richter M."/>
            <person name="Diez M.S."/>
            <person name="Solano J."/>
            <person name="Bargiela R."/>
            <person name="Golyshina O.V."/>
            <person name="Manteca A."/>
            <person name="Ramos J.L."/>
            <person name="Gallego J.R."/>
            <person name="Llorente I."/>
            <person name="Martins Dos Santos V.A."/>
            <person name="Jensen O.N."/>
            <person name="Pelaez A.I."/>
            <person name="Sanchez J."/>
            <person name="Ferrer M."/>
        </authorList>
    </citation>
    <scope>NUCLEOTIDE SEQUENCE</scope>
</reference>
<reference evidence="1" key="1">
    <citation type="submission" date="2013-08" db="EMBL/GenBank/DDBJ databases">
        <authorList>
            <person name="Mendez C."/>
            <person name="Richter M."/>
            <person name="Ferrer M."/>
            <person name="Sanchez J."/>
        </authorList>
    </citation>
    <scope>NUCLEOTIDE SEQUENCE</scope>
</reference>
<sequence>DTEETLSQRILPVEHEAYLESLDALSRGRLRIEGRRVLWQQD</sequence>